<evidence type="ECO:0000259" key="19">
    <source>
        <dbReference type="PROSITE" id="PS50857"/>
    </source>
</evidence>
<comment type="similarity">
    <text evidence="2 17">Belongs to the cytochrome c oxidase subunit 2 family.</text>
</comment>
<dbReference type="CTD" id="4513"/>
<dbReference type="GO" id="GO:0004129">
    <property type="term" value="F:cytochrome-c oxidase activity"/>
    <property type="evidence" value="ECO:0007669"/>
    <property type="project" value="UniProtKB-EC"/>
</dbReference>
<dbReference type="GeneID" id="16045089"/>
<dbReference type="GO" id="GO:0005507">
    <property type="term" value="F:copper ion binding"/>
    <property type="evidence" value="ECO:0007669"/>
    <property type="project" value="InterPro"/>
</dbReference>
<dbReference type="Pfam" id="PF02790">
    <property type="entry name" value="COX2_TM"/>
    <property type="match status" value="1"/>
</dbReference>
<keyword evidence="13 17" id="KW-0186">Copper</keyword>
<evidence type="ECO:0000256" key="12">
    <source>
        <dbReference type="ARBA" id="ARBA00022989"/>
    </source>
</evidence>
<dbReference type="PANTHER" id="PTHR22888">
    <property type="entry name" value="CYTOCHROME C OXIDASE, SUBUNIT II"/>
    <property type="match status" value="1"/>
</dbReference>
<evidence type="ECO:0000256" key="18">
    <source>
        <dbReference type="SAM" id="Phobius"/>
    </source>
</evidence>
<dbReference type="InterPro" id="IPR001505">
    <property type="entry name" value="Copper_CuA"/>
</dbReference>
<evidence type="ECO:0000256" key="7">
    <source>
        <dbReference type="ARBA" id="ARBA00022723"/>
    </source>
</evidence>
<evidence type="ECO:0000256" key="15">
    <source>
        <dbReference type="ARBA" id="ARBA00023136"/>
    </source>
</evidence>
<dbReference type="PRINTS" id="PR01166">
    <property type="entry name" value="CYCOXIDASEII"/>
</dbReference>
<dbReference type="PROSITE" id="PS00078">
    <property type="entry name" value="COX2"/>
    <property type="match status" value="1"/>
</dbReference>
<comment type="function">
    <text evidence="17">Component of the cytochrome c oxidase, the last enzyme in the mitochondrial electron transport chain which drives oxidative phosphorylation. The respiratory chain contains 3 multisubunit complexes succinate dehydrogenase (complex II, CII), ubiquinol-cytochrome c oxidoreductase (cytochrome b-c1 complex, complex III, CIII) and cytochrome c oxidase (complex IV, CIV), that cooperate to transfer electrons derived from NADH and succinate to molecular oxygen, creating an electrochemical gradient over the inner membrane that drives transmembrane transport and the ATP synthase. Cytochrome c oxidase is the component of the respiratory chain that catalyzes the reduction of oxygen to water. Electrons originating from reduced cytochrome c in the intermembrane space (IMS) are transferred via the dinuclear copper A center (CU(A)) of subunit 2 and heme A of subunit 1 to the active site in subunit 1, a binuclear center (BNC) formed by heme A3 and copper B (CU(B)). The BNC reduces molecular oxygen to 2 water molecules using 4 electrons from cytochrome c in the IMS and 4 protons from the mitochondrial matrix.</text>
</comment>
<dbReference type="Gene3D" id="1.10.287.90">
    <property type="match status" value="1"/>
</dbReference>
<protein>
    <recommendedName>
        <fullName evidence="3 17">Cytochrome c oxidase subunit 2</fullName>
    </recommendedName>
</protein>
<feature type="transmembrane region" description="Helical" evidence="18">
    <location>
        <begin position="64"/>
        <end position="86"/>
    </location>
</feature>
<evidence type="ECO:0000256" key="9">
    <source>
        <dbReference type="ARBA" id="ARBA00022842"/>
    </source>
</evidence>
<dbReference type="RefSeq" id="YP_008082960.1">
    <property type="nucleotide sequence ID" value="NC_021464.1"/>
</dbReference>
<proteinExistence type="inferred from homology"/>
<evidence type="ECO:0000256" key="17">
    <source>
        <dbReference type="RuleBase" id="RU000457"/>
    </source>
</evidence>
<keyword evidence="9" id="KW-0460">Magnesium</keyword>
<keyword evidence="10" id="KW-1278">Translocase</keyword>
<evidence type="ECO:0000256" key="2">
    <source>
        <dbReference type="ARBA" id="ARBA00007866"/>
    </source>
</evidence>
<sequence>MSMYNMLMLQDMVNWSGVECSLFHDYSLMLLCFILVGFVLFMEIIIYTGSYFVKGYNSSDMLEFTWTVVPGLLLYSLGVPSLYLMYFMEGATKYDLTLKVVGHQWYWSYEISEYGGEMEFDSYMVNLEDLGMGGYRLLEVDNSVVLPYLTKIRVLVTSGDVLHSWALPSMGLKVDACPGRLNFMNLLSFRPVSMFGQCSEICGINHSFMPIHIEFLSWDDFLNVYAS</sequence>
<evidence type="ECO:0000256" key="8">
    <source>
        <dbReference type="ARBA" id="ARBA00022792"/>
    </source>
</evidence>
<keyword evidence="15 17" id="KW-0472">Membrane</keyword>
<dbReference type="InterPro" id="IPR011759">
    <property type="entry name" value="Cyt_c_oxidase_su2_TM_dom"/>
</dbReference>
<keyword evidence="8 17" id="KW-0999">Mitochondrion inner membrane</keyword>
<dbReference type="FunFam" id="2.60.40.420:FF:000001">
    <property type="entry name" value="Cytochrome c oxidase subunit 2"/>
    <property type="match status" value="1"/>
</dbReference>
<evidence type="ECO:0000256" key="3">
    <source>
        <dbReference type="ARBA" id="ARBA00015946"/>
    </source>
</evidence>
<keyword evidence="6 17" id="KW-0812">Transmembrane</keyword>
<dbReference type="CDD" id="cd13912">
    <property type="entry name" value="CcO_II_C"/>
    <property type="match status" value="1"/>
</dbReference>
<comment type="cofactor">
    <cofactor evidence="17">
        <name>Cu cation</name>
        <dbReference type="ChEBI" id="CHEBI:23378"/>
    </cofactor>
    <text evidence="17">Binds a copper A center.</text>
</comment>
<evidence type="ECO:0000256" key="11">
    <source>
        <dbReference type="ARBA" id="ARBA00022982"/>
    </source>
</evidence>
<evidence type="ECO:0000256" key="5">
    <source>
        <dbReference type="ARBA" id="ARBA00022660"/>
    </source>
</evidence>
<keyword evidence="14 17" id="KW-0496">Mitochondrion</keyword>
<dbReference type="SUPFAM" id="SSF49503">
    <property type="entry name" value="Cupredoxins"/>
    <property type="match status" value="1"/>
</dbReference>
<dbReference type="InterPro" id="IPR036257">
    <property type="entry name" value="Cyt_c_oxidase_su2_TM_sf"/>
</dbReference>
<evidence type="ECO:0000256" key="10">
    <source>
        <dbReference type="ARBA" id="ARBA00022967"/>
    </source>
</evidence>
<keyword evidence="5 17" id="KW-0679">Respiratory chain</keyword>
<feature type="transmembrane region" description="Helical" evidence="18">
    <location>
        <begin position="28"/>
        <end position="52"/>
    </location>
</feature>
<reference evidence="21" key="1">
    <citation type="journal article" date="2013" name="Genome Biol. Evol.">
        <title>Deep Sequencing of Mixed Total DNA without Barcodes Allows Efficient Assembly of Highly Plastic Ascidian Mitochondrial Genomes.</title>
        <authorList>
            <person name="Rubinstein N."/>
            <person name="Feldstein T."/>
            <person name="Shenkar N."/>
            <person name="Botero Castro F."/>
            <person name="Griggio F."/>
            <person name="Mastrototaro F."/>
            <person name="Delsuc F."/>
            <person name="Douzery E.J.P."/>
            <person name="Gissi C."/>
            <person name="Huchon D."/>
        </authorList>
    </citation>
    <scope>NUCLEOTIDE SEQUENCE</scope>
    <source>
        <tissue evidence="21">Gonad</tissue>
    </source>
</reference>
<evidence type="ECO:0000256" key="13">
    <source>
        <dbReference type="ARBA" id="ARBA00023008"/>
    </source>
</evidence>
<dbReference type="Pfam" id="PF00116">
    <property type="entry name" value="COX2"/>
    <property type="match status" value="1"/>
</dbReference>
<name>S0DF50_POLMY</name>
<dbReference type="AlphaFoldDB" id="S0DF50"/>
<evidence type="ECO:0000256" key="14">
    <source>
        <dbReference type="ARBA" id="ARBA00023128"/>
    </source>
</evidence>
<dbReference type="Gene3D" id="2.60.40.420">
    <property type="entry name" value="Cupredoxins - blue copper proteins"/>
    <property type="match status" value="1"/>
</dbReference>
<evidence type="ECO:0000259" key="20">
    <source>
        <dbReference type="PROSITE" id="PS50999"/>
    </source>
</evidence>
<keyword evidence="7 17" id="KW-0479">Metal-binding</keyword>
<evidence type="ECO:0000256" key="6">
    <source>
        <dbReference type="ARBA" id="ARBA00022692"/>
    </source>
</evidence>
<dbReference type="PROSITE" id="PS50999">
    <property type="entry name" value="COX2_TM"/>
    <property type="match status" value="1"/>
</dbReference>
<dbReference type="SUPFAM" id="SSF81464">
    <property type="entry name" value="Cytochrome c oxidase subunit II-like, transmembrane region"/>
    <property type="match status" value="1"/>
</dbReference>
<gene>
    <name evidence="21" type="primary">cox2</name>
</gene>
<organism evidence="21">
    <name type="scientific">Polycarpa mytiligera</name>
    <name type="common">Ascidian</name>
    <dbReference type="NCBI Taxonomy" id="569436"/>
    <lineage>
        <taxon>Eukaryota</taxon>
        <taxon>Metazoa</taxon>
        <taxon>Chordata</taxon>
        <taxon>Tunicata</taxon>
        <taxon>Ascidiacea</taxon>
        <taxon>Stolidobranchia</taxon>
        <taxon>Styelidae</taxon>
        <taxon>Polycarpa</taxon>
    </lineage>
</organism>
<evidence type="ECO:0000256" key="16">
    <source>
        <dbReference type="ARBA" id="ARBA00049512"/>
    </source>
</evidence>
<dbReference type="GO" id="GO:0042773">
    <property type="term" value="P:ATP synthesis coupled electron transport"/>
    <property type="evidence" value="ECO:0007669"/>
    <property type="project" value="TreeGrafter"/>
</dbReference>
<evidence type="ECO:0000313" key="21">
    <source>
        <dbReference type="EMBL" id="CCO25739.1"/>
    </source>
</evidence>
<accession>S0DF50</accession>
<feature type="domain" description="Cytochrome oxidase subunit II transmembrane region profile" evidence="20">
    <location>
        <begin position="1"/>
        <end position="92"/>
    </location>
</feature>
<dbReference type="InterPro" id="IPR002429">
    <property type="entry name" value="CcO_II-like_C"/>
</dbReference>
<evidence type="ECO:0000256" key="4">
    <source>
        <dbReference type="ARBA" id="ARBA00022448"/>
    </source>
</evidence>
<dbReference type="PROSITE" id="PS50857">
    <property type="entry name" value="COX2_CUA"/>
    <property type="match status" value="1"/>
</dbReference>
<dbReference type="InterPro" id="IPR034210">
    <property type="entry name" value="CcO_II_C"/>
</dbReference>
<geneLocation type="mitochondrion" evidence="21"/>
<evidence type="ECO:0000256" key="1">
    <source>
        <dbReference type="ARBA" id="ARBA00004448"/>
    </source>
</evidence>
<dbReference type="EMBL" id="HF548556">
    <property type="protein sequence ID" value="CCO25739.1"/>
    <property type="molecule type" value="Genomic_DNA"/>
</dbReference>
<comment type="catalytic activity">
    <reaction evidence="16">
        <text>4 Fe(II)-[cytochrome c] + O2 + 8 H(+)(in) = 4 Fe(III)-[cytochrome c] + 2 H2O + 4 H(+)(out)</text>
        <dbReference type="Rhea" id="RHEA:11436"/>
        <dbReference type="Rhea" id="RHEA-COMP:10350"/>
        <dbReference type="Rhea" id="RHEA-COMP:14399"/>
        <dbReference type="ChEBI" id="CHEBI:15377"/>
        <dbReference type="ChEBI" id="CHEBI:15378"/>
        <dbReference type="ChEBI" id="CHEBI:15379"/>
        <dbReference type="ChEBI" id="CHEBI:29033"/>
        <dbReference type="ChEBI" id="CHEBI:29034"/>
        <dbReference type="EC" id="7.1.1.9"/>
    </reaction>
    <physiologicalReaction direction="left-to-right" evidence="16">
        <dbReference type="Rhea" id="RHEA:11437"/>
    </physiologicalReaction>
</comment>
<keyword evidence="12 18" id="KW-1133">Transmembrane helix</keyword>
<keyword evidence="4 17" id="KW-0813">Transport</keyword>
<dbReference type="PANTHER" id="PTHR22888:SF9">
    <property type="entry name" value="CYTOCHROME C OXIDASE SUBUNIT 2"/>
    <property type="match status" value="1"/>
</dbReference>
<comment type="subcellular location">
    <subcellularLocation>
        <location evidence="1 17">Mitochondrion inner membrane</location>
        <topology evidence="1 17">Multi-pass membrane protein</topology>
    </subcellularLocation>
</comment>
<dbReference type="InterPro" id="IPR045187">
    <property type="entry name" value="CcO_II"/>
</dbReference>
<dbReference type="InterPro" id="IPR008972">
    <property type="entry name" value="Cupredoxin"/>
</dbReference>
<keyword evidence="11 17" id="KW-0249">Electron transport</keyword>
<feature type="domain" description="Cytochrome oxidase subunit II copper A binding" evidence="19">
    <location>
        <begin position="93"/>
        <end position="227"/>
    </location>
</feature>
<dbReference type="GO" id="GO:0005743">
    <property type="term" value="C:mitochondrial inner membrane"/>
    <property type="evidence" value="ECO:0007669"/>
    <property type="project" value="UniProtKB-SubCell"/>
</dbReference>